<evidence type="ECO:0000313" key="2">
    <source>
        <dbReference type="EMBL" id="OGI86648.1"/>
    </source>
</evidence>
<dbReference type="EMBL" id="MFUR01000013">
    <property type="protein sequence ID" value="OGI86648.1"/>
    <property type="molecule type" value="Genomic_DNA"/>
</dbReference>
<dbReference type="AlphaFoldDB" id="A0A1F6WXP4"/>
<dbReference type="Pfam" id="PF01391">
    <property type="entry name" value="Collagen"/>
    <property type="match status" value="1"/>
</dbReference>
<gene>
    <name evidence="2" type="ORF">A3A91_02965</name>
</gene>
<accession>A0A1F6WXP4</accession>
<proteinExistence type="predicted"/>
<protein>
    <submittedName>
        <fullName evidence="2">Uncharacterized protein</fullName>
    </submittedName>
</protein>
<dbReference type="Proteomes" id="UP000177001">
    <property type="component" value="Unassembled WGS sequence"/>
</dbReference>
<sequence length="202" mass="21972">MKIIGVGIFSLALVLGIWSYSQATGNEITICAKKSGLVYVIGDGFRRADCKKNDQLLTWNVVGIKGDKGDKGDTGDVGPRGPIGETGPQGLKGDKGDSGNLEELGPQAKKVTLFVNKCGGWVGEYSQIMDTTEYSRISIHSNQASATYALHYSNDGVNWHDQGPLFTSTTTPQDYFVLGSKYRMDLRTVDECTSFTAYLLPW</sequence>
<feature type="region of interest" description="Disordered" evidence="1">
    <location>
        <begin position="70"/>
        <end position="97"/>
    </location>
</feature>
<dbReference type="InterPro" id="IPR008160">
    <property type="entry name" value="Collagen"/>
</dbReference>
<reference evidence="2 3" key="1">
    <citation type="journal article" date="2016" name="Nat. Commun.">
        <title>Thousands of microbial genomes shed light on interconnected biogeochemical processes in an aquifer system.</title>
        <authorList>
            <person name="Anantharaman K."/>
            <person name="Brown C.T."/>
            <person name="Hug L.A."/>
            <person name="Sharon I."/>
            <person name="Castelle C.J."/>
            <person name="Probst A.J."/>
            <person name="Thomas B.C."/>
            <person name="Singh A."/>
            <person name="Wilkins M.J."/>
            <person name="Karaoz U."/>
            <person name="Brodie E.L."/>
            <person name="Williams K.H."/>
            <person name="Hubbard S.S."/>
            <person name="Banfield J.F."/>
        </authorList>
    </citation>
    <scope>NUCLEOTIDE SEQUENCE [LARGE SCALE GENOMIC DNA]</scope>
</reference>
<evidence type="ECO:0000313" key="3">
    <source>
        <dbReference type="Proteomes" id="UP000177001"/>
    </source>
</evidence>
<comment type="caution">
    <text evidence="2">The sequence shown here is derived from an EMBL/GenBank/DDBJ whole genome shotgun (WGS) entry which is preliminary data.</text>
</comment>
<evidence type="ECO:0000256" key="1">
    <source>
        <dbReference type="SAM" id="MobiDB-lite"/>
    </source>
</evidence>
<organism evidence="2 3">
    <name type="scientific">Candidatus Nomurabacteria bacterium RIFCSPLOWO2_01_FULL_36_16</name>
    <dbReference type="NCBI Taxonomy" id="1801767"/>
    <lineage>
        <taxon>Bacteria</taxon>
        <taxon>Candidatus Nomuraibacteriota</taxon>
    </lineage>
</organism>
<name>A0A1F6WXP4_9BACT</name>